<gene>
    <name evidence="10" type="ORF">CSA56_06225</name>
</gene>
<dbReference type="Pfam" id="PF13231">
    <property type="entry name" value="PMT_2"/>
    <property type="match status" value="1"/>
</dbReference>
<keyword evidence="2" id="KW-1003">Cell membrane</keyword>
<dbReference type="GO" id="GO:0005886">
    <property type="term" value="C:plasma membrane"/>
    <property type="evidence" value="ECO:0007669"/>
    <property type="project" value="UniProtKB-SubCell"/>
</dbReference>
<keyword evidence="3" id="KW-0328">Glycosyltransferase</keyword>
<evidence type="ECO:0000256" key="5">
    <source>
        <dbReference type="ARBA" id="ARBA00022692"/>
    </source>
</evidence>
<dbReference type="PANTHER" id="PTHR33908:SF11">
    <property type="entry name" value="MEMBRANE PROTEIN"/>
    <property type="match status" value="1"/>
</dbReference>
<keyword evidence="6 8" id="KW-1133">Transmembrane helix</keyword>
<accession>A0A2G6KHQ8</accession>
<comment type="subcellular location">
    <subcellularLocation>
        <location evidence="1">Cell membrane</location>
        <topology evidence="1">Multi-pass membrane protein</topology>
    </subcellularLocation>
</comment>
<name>A0A2G6KHQ8_9BACT</name>
<feature type="transmembrane region" description="Helical" evidence="8">
    <location>
        <begin position="620"/>
        <end position="637"/>
    </location>
</feature>
<evidence type="ECO:0000256" key="1">
    <source>
        <dbReference type="ARBA" id="ARBA00004651"/>
    </source>
</evidence>
<dbReference type="InterPro" id="IPR050297">
    <property type="entry name" value="LipidA_mod_glycosyltrf_83"/>
</dbReference>
<evidence type="ECO:0000256" key="4">
    <source>
        <dbReference type="ARBA" id="ARBA00022679"/>
    </source>
</evidence>
<sequence length="868" mass="99117">MTIKDSSYYNTVRYLYYAVLSSIFALCTLGIFWVRLDPNAVSIDTETTGNGIYSLQYETRQEGHAGATIQAAINSYPKRGIVNWFGIPFSELQRFQLSFENPEKNTIIKKIQALHEFHRVGISIPLYSWEAPQIFEDFTPVRNASATVFDLVEGRSLHITSTGNRAAFIYQGSMDVLQREISQRTYLWKIFFLLIVVIILGGIFLWTSKNDAKIPKPSVAFIGLVLLLFAAFAMNGYLFIKNPNFGGDAGRYIFPAYNFMHGKGYTLDGIVQFYPPGYGFITYFVSLLIPDLQKAGMLVSSGAYILSIIVAYYIGRFLAGKMAAFLSALFVMTCPYILRYSYVTLTECLYLLLALLSLFVYLKTIHELPTYLRSSLLGLLLGLTYCVREESFLIFIGSLCVWGIFLFWQPKRKCSLAKRFQSLSYPLCTLLLGSLLIAIPVGHLYYHTGHWSISGRLYMNFVQRSMEHIPQGESDNTPGTKVNESKRSFESSLKIVSSFCSFLLQSSKNLKVSLHTAWGYTWKIILHALLPLICTLLGLVGYTGWKFCCRIPKRQKRYNVLQYVKTGIAFFVFVSPLFVLILWGYMGLRHVMQHVALSLPLFAVIITISLNSLPQKLRRIGFFGVCILSLSIVTGVIEHVPFVKERVFFPEYMLTKDSMQIFKESVKNDRMPDEYIAALKAVKWQKFTDKHLLFQSIEAELEREILPEYKRTILKTALVSPFSSYTFLPDIFKEEHTSITLKRAAQWLRDNAQKPLKDLTIMARKGNIILFYAEGRTHPPGGTMVSLVGHENEPVPKNQPLSFFAKFMRQEQIDYCVVNFLAFPYQTNLKRLWDNPTLANDVGLVLEYDNRDDEYGVQIYSLLANNSQ</sequence>
<feature type="transmembrane region" description="Helical" evidence="8">
    <location>
        <begin position="270"/>
        <end position="289"/>
    </location>
</feature>
<dbReference type="InterPro" id="IPR038731">
    <property type="entry name" value="RgtA/B/C-like"/>
</dbReference>
<feature type="transmembrane region" description="Helical" evidence="8">
    <location>
        <begin position="14"/>
        <end position="34"/>
    </location>
</feature>
<evidence type="ECO:0000259" key="9">
    <source>
        <dbReference type="Pfam" id="PF13231"/>
    </source>
</evidence>
<evidence type="ECO:0000256" key="8">
    <source>
        <dbReference type="SAM" id="Phobius"/>
    </source>
</evidence>
<dbReference type="GO" id="GO:0009103">
    <property type="term" value="P:lipopolysaccharide biosynthetic process"/>
    <property type="evidence" value="ECO:0007669"/>
    <property type="project" value="UniProtKB-ARBA"/>
</dbReference>
<feature type="transmembrane region" description="Helical" evidence="8">
    <location>
        <begin position="322"/>
        <end position="338"/>
    </location>
</feature>
<feature type="transmembrane region" description="Helical" evidence="8">
    <location>
        <begin position="422"/>
        <end position="446"/>
    </location>
</feature>
<comment type="caution">
    <text evidence="10">The sequence shown here is derived from an EMBL/GenBank/DDBJ whole genome shotgun (WGS) entry which is preliminary data.</text>
</comment>
<keyword evidence="7 8" id="KW-0472">Membrane</keyword>
<feature type="transmembrane region" description="Helical" evidence="8">
    <location>
        <begin position="566"/>
        <end position="585"/>
    </location>
</feature>
<evidence type="ECO:0000256" key="2">
    <source>
        <dbReference type="ARBA" id="ARBA00022475"/>
    </source>
</evidence>
<feature type="domain" description="Glycosyltransferase RgtA/B/C/D-like" evidence="9">
    <location>
        <begin position="275"/>
        <end position="430"/>
    </location>
</feature>
<evidence type="ECO:0000313" key="10">
    <source>
        <dbReference type="EMBL" id="PIE34910.1"/>
    </source>
</evidence>
<organism evidence="10 11">
    <name type="scientific">candidate division KSB3 bacterium</name>
    <dbReference type="NCBI Taxonomy" id="2044937"/>
    <lineage>
        <taxon>Bacteria</taxon>
        <taxon>candidate division KSB3</taxon>
    </lineage>
</organism>
<evidence type="ECO:0000256" key="6">
    <source>
        <dbReference type="ARBA" id="ARBA00022989"/>
    </source>
</evidence>
<evidence type="ECO:0000256" key="3">
    <source>
        <dbReference type="ARBA" id="ARBA00022676"/>
    </source>
</evidence>
<dbReference type="GO" id="GO:0016763">
    <property type="term" value="F:pentosyltransferase activity"/>
    <property type="evidence" value="ECO:0007669"/>
    <property type="project" value="TreeGrafter"/>
</dbReference>
<dbReference type="Proteomes" id="UP000230821">
    <property type="component" value="Unassembled WGS sequence"/>
</dbReference>
<feature type="transmembrane region" description="Helical" evidence="8">
    <location>
        <begin position="591"/>
        <end position="613"/>
    </location>
</feature>
<dbReference type="PANTHER" id="PTHR33908">
    <property type="entry name" value="MANNOSYLTRANSFERASE YKCB-RELATED"/>
    <property type="match status" value="1"/>
</dbReference>
<proteinExistence type="predicted"/>
<protein>
    <recommendedName>
        <fullName evidence="9">Glycosyltransferase RgtA/B/C/D-like domain-containing protein</fullName>
    </recommendedName>
</protein>
<reference evidence="10 11" key="1">
    <citation type="submission" date="2017-10" db="EMBL/GenBank/DDBJ databases">
        <title>Novel microbial diversity and functional potential in the marine mammal oral microbiome.</title>
        <authorList>
            <person name="Dudek N.K."/>
            <person name="Sun C.L."/>
            <person name="Burstein D."/>
            <person name="Kantor R.S."/>
            <person name="Aliaga Goltsman D.S."/>
            <person name="Bik E.M."/>
            <person name="Thomas B.C."/>
            <person name="Banfield J.F."/>
            <person name="Relman D.A."/>
        </authorList>
    </citation>
    <scope>NUCLEOTIDE SEQUENCE [LARGE SCALE GENOMIC DNA]</scope>
    <source>
        <strain evidence="10">DOLJORAL78_47_16</strain>
    </source>
</reference>
<feature type="transmembrane region" description="Helical" evidence="8">
    <location>
        <begin position="344"/>
        <end position="361"/>
    </location>
</feature>
<feature type="transmembrane region" description="Helical" evidence="8">
    <location>
        <begin position="186"/>
        <end position="207"/>
    </location>
</feature>
<dbReference type="EMBL" id="PDSK01000071">
    <property type="protein sequence ID" value="PIE34910.1"/>
    <property type="molecule type" value="Genomic_DNA"/>
</dbReference>
<evidence type="ECO:0000256" key="7">
    <source>
        <dbReference type="ARBA" id="ARBA00023136"/>
    </source>
</evidence>
<dbReference type="AlphaFoldDB" id="A0A2G6KHQ8"/>
<evidence type="ECO:0000313" key="11">
    <source>
        <dbReference type="Proteomes" id="UP000230821"/>
    </source>
</evidence>
<feature type="transmembrane region" description="Helical" evidence="8">
    <location>
        <begin position="295"/>
        <end position="315"/>
    </location>
</feature>
<keyword evidence="5 8" id="KW-0812">Transmembrane</keyword>
<feature type="transmembrane region" description="Helical" evidence="8">
    <location>
        <begin position="219"/>
        <end position="240"/>
    </location>
</feature>
<keyword evidence="4" id="KW-0808">Transferase</keyword>
<feature type="transmembrane region" description="Helical" evidence="8">
    <location>
        <begin position="391"/>
        <end position="410"/>
    </location>
</feature>
<feature type="transmembrane region" description="Helical" evidence="8">
    <location>
        <begin position="524"/>
        <end position="545"/>
    </location>
</feature>